<evidence type="ECO:0000256" key="5">
    <source>
        <dbReference type="ARBA" id="ARBA00022840"/>
    </source>
</evidence>
<keyword evidence="2" id="KW-0732">Signal</keyword>
<evidence type="ECO:0000256" key="9">
    <source>
        <dbReference type="SAM" id="Phobius"/>
    </source>
</evidence>
<evidence type="ECO:0000256" key="4">
    <source>
        <dbReference type="ARBA" id="ARBA00022777"/>
    </source>
</evidence>
<keyword evidence="4" id="KW-0418">Kinase</keyword>
<dbReference type="SUPFAM" id="SSF49899">
    <property type="entry name" value="Concanavalin A-like lectins/glucanases"/>
    <property type="match status" value="1"/>
</dbReference>
<dbReference type="InterPro" id="IPR006558">
    <property type="entry name" value="LamG-like"/>
</dbReference>
<feature type="domain" description="Protein kinase" evidence="10">
    <location>
        <begin position="15"/>
        <end position="267"/>
    </location>
</feature>
<evidence type="ECO:0000256" key="6">
    <source>
        <dbReference type="ARBA" id="ARBA00023157"/>
    </source>
</evidence>
<evidence type="ECO:0000256" key="8">
    <source>
        <dbReference type="SAM" id="MobiDB-lite"/>
    </source>
</evidence>
<dbReference type="SUPFAM" id="SSF56112">
    <property type="entry name" value="Protein kinase-like (PK-like)"/>
    <property type="match status" value="1"/>
</dbReference>
<sequence>MSALEPDDPHSVGAYRLLSRLGVGGMGRVFLGRSPGGRLVAVKVVHAELVRRPEFRDRFRREVQAARLVSGAFTAPVIDADPDAPLPWLVTSYIAGPSLEQAVVERGPFEAGAVLALAAGLAEALVSIHAVNLVHRDLKPSNVLLAEDGPRVIDFGIVRSVEADSITGTGLVAGSPGFMSPEQVNGDAITPASDVFCLGAVLAFAATGANPFGEGPTPALLYRVVHNTPDIGTVTDPALHALIGDCLAKDPARRPTPQEILARVGALGDESTMALRHLGPRSRQGNAPGSPTPAGTPFPGARATDPGAPTNVLPRDAGPGPLPQQATTVAPRFHDRATRVGAAPEPDPAATGPTGRRAGRERGGSRRAFLFLGVGGGAVAAAGVGAGFWLNRSAAADRDRATPPSSASPSSSPSASAPRPARPLGHWPLDETSGTVARDTVGGHHGTATGVTWGPGGGGAVFDGRGGQIVTGGPVLETGKGRSFTVAAWVRLSTAPENWATAVSQDAEDASAFYLQYAVEGNRWAFSRPGQRAVGRSEPAVNVWTHLVGVCAGQARTLRLYVNGVQEAETEDTAPMSATGPFVIGRASYGGQAVDFFPGAVRDVRVFDRALTADRIKKLG</sequence>
<protein>
    <submittedName>
        <fullName evidence="11">LamG-like jellyroll fold domain-containing protein</fullName>
    </submittedName>
</protein>
<dbReference type="EMBL" id="JBHSKN010000011">
    <property type="protein sequence ID" value="MFC5241029.1"/>
    <property type="molecule type" value="Genomic_DNA"/>
</dbReference>
<dbReference type="Gene3D" id="2.60.120.200">
    <property type="match status" value="1"/>
</dbReference>
<reference evidence="12" key="1">
    <citation type="journal article" date="2019" name="Int. J. Syst. Evol. Microbiol.">
        <title>The Global Catalogue of Microorganisms (GCM) 10K type strain sequencing project: providing services to taxonomists for standard genome sequencing and annotation.</title>
        <authorList>
            <consortium name="The Broad Institute Genomics Platform"/>
            <consortium name="The Broad Institute Genome Sequencing Center for Infectious Disease"/>
            <person name="Wu L."/>
            <person name="Ma J."/>
        </authorList>
    </citation>
    <scope>NUCLEOTIDE SEQUENCE [LARGE SCALE GENOMIC DNA]</scope>
    <source>
        <strain evidence="12">CGMCC 4.7131</strain>
    </source>
</reference>
<keyword evidence="9" id="KW-0812">Transmembrane</keyword>
<evidence type="ECO:0000256" key="3">
    <source>
        <dbReference type="ARBA" id="ARBA00022741"/>
    </source>
</evidence>
<dbReference type="Proteomes" id="UP001596035">
    <property type="component" value="Unassembled WGS sequence"/>
</dbReference>
<keyword evidence="5 7" id="KW-0067">ATP-binding</keyword>
<keyword evidence="9" id="KW-1133">Transmembrane helix</keyword>
<proteinExistence type="predicted"/>
<feature type="binding site" evidence="7">
    <location>
        <position position="43"/>
    </location>
    <ligand>
        <name>ATP</name>
        <dbReference type="ChEBI" id="CHEBI:30616"/>
    </ligand>
</feature>
<dbReference type="InterPro" id="IPR017441">
    <property type="entry name" value="Protein_kinase_ATP_BS"/>
</dbReference>
<name>A0ABW0DTY4_9ACTN</name>
<dbReference type="Gene3D" id="3.30.200.20">
    <property type="entry name" value="Phosphorylase Kinase, domain 1"/>
    <property type="match status" value="1"/>
</dbReference>
<dbReference type="SMART" id="SM00220">
    <property type="entry name" value="S_TKc"/>
    <property type="match status" value="1"/>
</dbReference>
<organism evidence="11 12">
    <name type="scientific">Streptomyces atrovirens</name>
    <dbReference type="NCBI Taxonomy" id="285556"/>
    <lineage>
        <taxon>Bacteria</taxon>
        <taxon>Bacillati</taxon>
        <taxon>Actinomycetota</taxon>
        <taxon>Actinomycetes</taxon>
        <taxon>Kitasatosporales</taxon>
        <taxon>Streptomycetaceae</taxon>
        <taxon>Streptomyces</taxon>
    </lineage>
</organism>
<dbReference type="InterPro" id="IPR011009">
    <property type="entry name" value="Kinase-like_dom_sf"/>
</dbReference>
<dbReference type="PROSITE" id="PS00107">
    <property type="entry name" value="PROTEIN_KINASE_ATP"/>
    <property type="match status" value="1"/>
</dbReference>
<dbReference type="SMART" id="SM00560">
    <property type="entry name" value="LamGL"/>
    <property type="match status" value="1"/>
</dbReference>
<comment type="caution">
    <text evidence="11">The sequence shown here is derived from an EMBL/GenBank/DDBJ whole genome shotgun (WGS) entry which is preliminary data.</text>
</comment>
<dbReference type="InterPro" id="IPR008271">
    <property type="entry name" value="Ser/Thr_kinase_AS"/>
</dbReference>
<keyword evidence="9" id="KW-0472">Membrane</keyword>
<evidence type="ECO:0000256" key="1">
    <source>
        <dbReference type="ARBA" id="ARBA00022679"/>
    </source>
</evidence>
<dbReference type="Pfam" id="PF00069">
    <property type="entry name" value="Pkinase"/>
    <property type="match status" value="1"/>
</dbReference>
<dbReference type="InterPro" id="IPR013320">
    <property type="entry name" value="ConA-like_dom_sf"/>
</dbReference>
<dbReference type="Gene3D" id="1.10.510.10">
    <property type="entry name" value="Transferase(Phosphotransferase) domain 1"/>
    <property type="match status" value="1"/>
</dbReference>
<evidence type="ECO:0000256" key="7">
    <source>
        <dbReference type="PROSITE-ProRule" id="PRU10141"/>
    </source>
</evidence>
<gene>
    <name evidence="11" type="ORF">ACFPWV_14075</name>
</gene>
<evidence type="ECO:0000313" key="12">
    <source>
        <dbReference type="Proteomes" id="UP001596035"/>
    </source>
</evidence>
<dbReference type="PANTHER" id="PTHR43289">
    <property type="entry name" value="MITOGEN-ACTIVATED PROTEIN KINASE KINASE KINASE 20-RELATED"/>
    <property type="match status" value="1"/>
</dbReference>
<feature type="region of interest" description="Disordered" evidence="8">
    <location>
        <begin position="279"/>
        <end position="362"/>
    </location>
</feature>
<dbReference type="Pfam" id="PF13385">
    <property type="entry name" value="Laminin_G_3"/>
    <property type="match status" value="1"/>
</dbReference>
<dbReference type="CDD" id="cd14014">
    <property type="entry name" value="STKc_PknB_like"/>
    <property type="match status" value="1"/>
</dbReference>
<evidence type="ECO:0000256" key="2">
    <source>
        <dbReference type="ARBA" id="ARBA00022729"/>
    </source>
</evidence>
<feature type="region of interest" description="Disordered" evidence="8">
    <location>
        <begin position="398"/>
        <end position="455"/>
    </location>
</feature>
<feature type="transmembrane region" description="Helical" evidence="9">
    <location>
        <begin position="369"/>
        <end position="390"/>
    </location>
</feature>
<dbReference type="RefSeq" id="WP_344565171.1">
    <property type="nucleotide sequence ID" value="NZ_BAAATG010000036.1"/>
</dbReference>
<evidence type="ECO:0000313" key="11">
    <source>
        <dbReference type="EMBL" id="MFC5241029.1"/>
    </source>
</evidence>
<dbReference type="PROSITE" id="PS50011">
    <property type="entry name" value="PROTEIN_KINASE_DOM"/>
    <property type="match status" value="1"/>
</dbReference>
<keyword evidence="12" id="KW-1185">Reference proteome</keyword>
<dbReference type="InterPro" id="IPR000719">
    <property type="entry name" value="Prot_kinase_dom"/>
</dbReference>
<dbReference type="PROSITE" id="PS00108">
    <property type="entry name" value="PROTEIN_KINASE_ST"/>
    <property type="match status" value="1"/>
</dbReference>
<keyword evidence="1" id="KW-0808">Transferase</keyword>
<accession>A0ABW0DTY4</accession>
<keyword evidence="3 7" id="KW-0547">Nucleotide-binding</keyword>
<dbReference type="PANTHER" id="PTHR43289:SF34">
    <property type="entry name" value="SERINE_THREONINE-PROTEIN KINASE YBDM-RELATED"/>
    <property type="match status" value="1"/>
</dbReference>
<evidence type="ECO:0000259" key="10">
    <source>
        <dbReference type="PROSITE" id="PS50011"/>
    </source>
</evidence>
<keyword evidence="6" id="KW-1015">Disulfide bond</keyword>
<feature type="compositionally biased region" description="Low complexity" evidence="8">
    <location>
        <begin position="403"/>
        <end position="423"/>
    </location>
</feature>